<organism evidence="1 2">
    <name type="scientific">Caerostris extrusa</name>
    <name type="common">Bark spider</name>
    <name type="synonym">Caerostris bankana</name>
    <dbReference type="NCBI Taxonomy" id="172846"/>
    <lineage>
        <taxon>Eukaryota</taxon>
        <taxon>Metazoa</taxon>
        <taxon>Ecdysozoa</taxon>
        <taxon>Arthropoda</taxon>
        <taxon>Chelicerata</taxon>
        <taxon>Arachnida</taxon>
        <taxon>Araneae</taxon>
        <taxon>Araneomorphae</taxon>
        <taxon>Entelegynae</taxon>
        <taxon>Araneoidea</taxon>
        <taxon>Araneidae</taxon>
        <taxon>Caerostris</taxon>
    </lineage>
</organism>
<feature type="non-terminal residue" evidence="1">
    <location>
        <position position="102"/>
    </location>
</feature>
<protein>
    <submittedName>
        <fullName evidence="1">Uncharacterized protein</fullName>
    </submittedName>
</protein>
<evidence type="ECO:0000313" key="2">
    <source>
        <dbReference type="Proteomes" id="UP001054945"/>
    </source>
</evidence>
<dbReference type="InterPro" id="IPR017850">
    <property type="entry name" value="Alkaline_phosphatase_core_sf"/>
</dbReference>
<gene>
    <name evidence="1" type="ORF">CEXT_282451</name>
</gene>
<name>A0AAV4S7L3_CAEEX</name>
<comment type="caution">
    <text evidence="1">The sequence shown here is derived from an EMBL/GenBank/DDBJ whole genome shotgun (WGS) entry which is preliminary data.</text>
</comment>
<dbReference type="Gene3D" id="3.40.720.10">
    <property type="entry name" value="Alkaline Phosphatase, subunit A"/>
    <property type="match status" value="1"/>
</dbReference>
<proteinExistence type="predicted"/>
<evidence type="ECO:0000313" key="1">
    <source>
        <dbReference type="EMBL" id="GIY29161.1"/>
    </source>
</evidence>
<dbReference type="Proteomes" id="UP001054945">
    <property type="component" value="Unassembled WGS sequence"/>
</dbReference>
<dbReference type="AlphaFoldDB" id="A0AAV4S7L3"/>
<dbReference type="EMBL" id="BPLR01009027">
    <property type="protein sequence ID" value="GIY29161.1"/>
    <property type="molecule type" value="Genomic_DNA"/>
</dbReference>
<accession>A0AAV4S7L3</accession>
<sequence length="102" mass="11731">MKLFLSLIHAGLGGRYKFSWISSNTHPKSGRFGIVRNYSQQLLRGTYMYAFGAALMTGKYPIRLGLQYSVIKPCQPKAVPLEEVMMPQYFQIVGIRYSYDRK</sequence>
<reference evidence="1 2" key="1">
    <citation type="submission" date="2021-06" db="EMBL/GenBank/DDBJ databases">
        <title>Caerostris extrusa draft genome.</title>
        <authorList>
            <person name="Kono N."/>
            <person name="Arakawa K."/>
        </authorList>
    </citation>
    <scope>NUCLEOTIDE SEQUENCE [LARGE SCALE GENOMIC DNA]</scope>
</reference>
<keyword evidence="2" id="KW-1185">Reference proteome</keyword>